<proteinExistence type="inferred from homology"/>
<keyword evidence="5" id="KW-0997">Cell inner membrane</keyword>
<keyword evidence="4" id="KW-0488">Methylation</keyword>
<dbReference type="Proteomes" id="UP000321485">
    <property type="component" value="Unassembled WGS sequence"/>
</dbReference>
<name>A0A561XSG8_ACIDE</name>
<evidence type="ECO:0000256" key="8">
    <source>
        <dbReference type="ARBA" id="ARBA00023136"/>
    </source>
</evidence>
<accession>A0A561XSG8</accession>
<evidence type="ECO:0000256" key="3">
    <source>
        <dbReference type="ARBA" id="ARBA00022475"/>
    </source>
</evidence>
<evidence type="ECO:0000256" key="4">
    <source>
        <dbReference type="ARBA" id="ARBA00022481"/>
    </source>
</evidence>
<sequence>MMRPINRLRAPCASFVWQRRCLAKPLGFSLLEALVAMAIAAIALASLYRSVGQSSQSVMGVQARVEAALVAKSVLAAGIFAEDLMRQDSGEAGGWNWRVDVTPEPIFLSDEAGRPAPSGPLRAAKVTVQVSRDGVTAMTWITWKPYRSAP</sequence>
<dbReference type="GO" id="GO:0005886">
    <property type="term" value="C:plasma membrane"/>
    <property type="evidence" value="ECO:0007669"/>
    <property type="project" value="UniProtKB-SubCell"/>
</dbReference>
<evidence type="ECO:0000256" key="2">
    <source>
        <dbReference type="ARBA" id="ARBA00008358"/>
    </source>
</evidence>
<dbReference type="Pfam" id="PF07963">
    <property type="entry name" value="N_methyl"/>
    <property type="match status" value="1"/>
</dbReference>
<dbReference type="PANTHER" id="PTHR38779">
    <property type="entry name" value="TYPE II SECRETION SYSTEM PROTEIN I-RELATED"/>
    <property type="match status" value="1"/>
</dbReference>
<dbReference type="NCBIfam" id="TIGR02532">
    <property type="entry name" value="IV_pilin_GFxxxE"/>
    <property type="match status" value="1"/>
</dbReference>
<gene>
    <name evidence="10" type="ORF">ATF69_0934</name>
</gene>
<evidence type="ECO:0000313" key="10">
    <source>
        <dbReference type="EMBL" id="TWG39066.1"/>
    </source>
</evidence>
<dbReference type="AlphaFoldDB" id="A0A561XSG8"/>
<evidence type="ECO:0000256" key="6">
    <source>
        <dbReference type="ARBA" id="ARBA00022692"/>
    </source>
</evidence>
<dbReference type="GO" id="GO:0015627">
    <property type="term" value="C:type II protein secretion system complex"/>
    <property type="evidence" value="ECO:0007669"/>
    <property type="project" value="InterPro"/>
</dbReference>
<dbReference type="InterPro" id="IPR012902">
    <property type="entry name" value="N_methyl_site"/>
</dbReference>
<keyword evidence="8 9" id="KW-0472">Membrane</keyword>
<comment type="subcellular location">
    <subcellularLocation>
        <location evidence="1">Cell inner membrane</location>
        <topology evidence="1">Single-pass membrane protein</topology>
    </subcellularLocation>
</comment>
<comment type="caution">
    <text evidence="10">The sequence shown here is derived from an EMBL/GenBank/DDBJ whole genome shotgun (WGS) entry which is preliminary data.</text>
</comment>
<reference evidence="10 11" key="1">
    <citation type="journal article" date="2015" name="Stand. Genomic Sci.">
        <title>Genomic Encyclopedia of Bacterial and Archaeal Type Strains, Phase III: the genomes of soil and plant-associated and newly described type strains.</title>
        <authorList>
            <person name="Whitman W.B."/>
            <person name="Woyke T."/>
            <person name="Klenk H.P."/>
            <person name="Zhou Y."/>
            <person name="Lilburn T.G."/>
            <person name="Beck B.J."/>
            <person name="De Vos P."/>
            <person name="Vandamme P."/>
            <person name="Eisen J.A."/>
            <person name="Garrity G."/>
            <person name="Hugenholtz P."/>
            <person name="Kyrpides N.C."/>
        </authorList>
    </citation>
    <scope>NUCLEOTIDE SEQUENCE [LARGE SCALE GENOMIC DNA]</scope>
    <source>
        <strain evidence="10 11">DSM 64</strain>
    </source>
</reference>
<dbReference type="GeneID" id="51110005"/>
<dbReference type="InterPro" id="IPR010052">
    <property type="entry name" value="T2SS_protein-GspI"/>
</dbReference>
<organism evidence="10 11">
    <name type="scientific">Acidovorax delafieldii</name>
    <name type="common">Pseudomonas delafieldii</name>
    <dbReference type="NCBI Taxonomy" id="47920"/>
    <lineage>
        <taxon>Bacteria</taxon>
        <taxon>Pseudomonadati</taxon>
        <taxon>Pseudomonadota</taxon>
        <taxon>Betaproteobacteria</taxon>
        <taxon>Burkholderiales</taxon>
        <taxon>Comamonadaceae</taxon>
        <taxon>Acidovorax</taxon>
    </lineage>
</organism>
<dbReference type="EMBL" id="VJWE01000011">
    <property type="protein sequence ID" value="TWG39066.1"/>
    <property type="molecule type" value="Genomic_DNA"/>
</dbReference>
<dbReference type="GO" id="GO:0015628">
    <property type="term" value="P:protein secretion by the type II secretion system"/>
    <property type="evidence" value="ECO:0007669"/>
    <property type="project" value="InterPro"/>
</dbReference>
<keyword evidence="6 9" id="KW-0812">Transmembrane</keyword>
<comment type="similarity">
    <text evidence="2">Belongs to the GSP I family.</text>
</comment>
<evidence type="ECO:0000256" key="9">
    <source>
        <dbReference type="SAM" id="Phobius"/>
    </source>
</evidence>
<evidence type="ECO:0000313" key="11">
    <source>
        <dbReference type="Proteomes" id="UP000321485"/>
    </source>
</evidence>
<evidence type="ECO:0000256" key="1">
    <source>
        <dbReference type="ARBA" id="ARBA00004377"/>
    </source>
</evidence>
<feature type="transmembrane region" description="Helical" evidence="9">
    <location>
        <begin position="33"/>
        <end position="51"/>
    </location>
</feature>
<keyword evidence="3" id="KW-1003">Cell membrane</keyword>
<dbReference type="PANTHER" id="PTHR38779:SF2">
    <property type="entry name" value="TYPE II SECRETION SYSTEM PROTEIN I-RELATED"/>
    <property type="match status" value="1"/>
</dbReference>
<dbReference type="RefSeq" id="WP_244303652.1">
    <property type="nucleotide sequence ID" value="NZ_VJWE01000011.1"/>
</dbReference>
<evidence type="ECO:0000256" key="7">
    <source>
        <dbReference type="ARBA" id="ARBA00022989"/>
    </source>
</evidence>
<protein>
    <submittedName>
        <fullName evidence="10">General secretion pathway protein I</fullName>
    </submittedName>
</protein>
<evidence type="ECO:0000256" key="5">
    <source>
        <dbReference type="ARBA" id="ARBA00022519"/>
    </source>
</evidence>
<keyword evidence="7 9" id="KW-1133">Transmembrane helix</keyword>